<dbReference type="EMBL" id="JBHTMP010000006">
    <property type="protein sequence ID" value="MFD1320648.1"/>
    <property type="molecule type" value="Genomic_DNA"/>
</dbReference>
<evidence type="ECO:0000313" key="2">
    <source>
        <dbReference type="Proteomes" id="UP001597260"/>
    </source>
</evidence>
<dbReference type="RefSeq" id="WP_377567847.1">
    <property type="nucleotide sequence ID" value="NZ_JBHTMP010000006.1"/>
</dbReference>
<proteinExistence type="predicted"/>
<keyword evidence="2" id="KW-1185">Reference proteome</keyword>
<sequence>MANAAVQLAQGHTYDLGIAAGQLLQQVRDVVRTTVRVAHLRPRDIIDGSVPLNDVRNGPPYVEIGPDLWFVTHAASIGVS</sequence>
<reference evidence="2" key="1">
    <citation type="journal article" date="2019" name="Int. J. Syst. Evol. Microbiol.">
        <title>The Global Catalogue of Microorganisms (GCM) 10K type strain sequencing project: providing services to taxonomists for standard genome sequencing and annotation.</title>
        <authorList>
            <consortium name="The Broad Institute Genomics Platform"/>
            <consortium name="The Broad Institute Genome Sequencing Center for Infectious Disease"/>
            <person name="Wu L."/>
            <person name="Ma J."/>
        </authorList>
    </citation>
    <scope>NUCLEOTIDE SEQUENCE [LARGE SCALE GENOMIC DNA]</scope>
    <source>
        <strain evidence="2">JCM 31037</strain>
    </source>
</reference>
<evidence type="ECO:0000313" key="1">
    <source>
        <dbReference type="EMBL" id="MFD1320648.1"/>
    </source>
</evidence>
<comment type="caution">
    <text evidence="1">The sequence shown here is derived from an EMBL/GenBank/DDBJ whole genome shotgun (WGS) entry which is preliminary data.</text>
</comment>
<name>A0ABW3YC30_9ACTN</name>
<protein>
    <submittedName>
        <fullName evidence="1">Uncharacterized protein</fullName>
    </submittedName>
</protein>
<accession>A0ABW3YC30</accession>
<dbReference type="Proteomes" id="UP001597260">
    <property type="component" value="Unassembled WGS sequence"/>
</dbReference>
<gene>
    <name evidence="1" type="ORF">ACFQ4H_06025</name>
</gene>
<organism evidence="1 2">
    <name type="scientific">Micromonospora sonneratiae</name>
    <dbReference type="NCBI Taxonomy" id="1184706"/>
    <lineage>
        <taxon>Bacteria</taxon>
        <taxon>Bacillati</taxon>
        <taxon>Actinomycetota</taxon>
        <taxon>Actinomycetes</taxon>
        <taxon>Micromonosporales</taxon>
        <taxon>Micromonosporaceae</taxon>
        <taxon>Micromonospora</taxon>
    </lineage>
</organism>